<dbReference type="GeneID" id="28492352"/>
<dbReference type="PANTHER" id="PTHR34293">
    <property type="entry name" value="HTH-TYPE TRANSCRIPTIONAL REGULATOR TRMBL2"/>
    <property type="match status" value="1"/>
</dbReference>
<dbReference type="SUPFAM" id="SSF159071">
    <property type="entry name" value="TrmB C-terminal domain-like"/>
    <property type="match status" value="1"/>
</dbReference>
<feature type="domain" description="Transcription regulator TrmB N-terminal" evidence="6">
    <location>
        <begin position="13"/>
        <end position="79"/>
    </location>
</feature>
<dbReference type="Gene3D" id="1.10.10.10">
    <property type="entry name" value="Winged helix-like DNA-binding domain superfamily/Winged helix DNA-binding domain"/>
    <property type="match status" value="1"/>
</dbReference>
<evidence type="ECO:0000259" key="7">
    <source>
        <dbReference type="Pfam" id="PF11495"/>
    </source>
</evidence>
<dbReference type="Pfam" id="PF11495">
    <property type="entry name" value="Regulator_TrmB"/>
    <property type="match status" value="1"/>
</dbReference>
<dbReference type="STRING" id="1609559.TQ32_10880"/>
<dbReference type="AlphaFoldDB" id="A0A127BDP1"/>
<accession>A0A127BDP1</accession>
<reference evidence="8 9" key="2">
    <citation type="journal article" date="2016" name="Int. J. Syst. Evol. Microbiol.">
        <title>Pyrococcus kukulkanii sp. nov., a hyperthermophilic, piezophilic archaeon isolated from a deep-sea hydrothermal vent.</title>
        <authorList>
            <person name="Callac N."/>
            <person name="Oger P."/>
            <person name="Lesongeur F."/>
            <person name="Rattray J.E."/>
            <person name="Vannier P."/>
            <person name="Michoud G."/>
            <person name="Beauverger M."/>
            <person name="Gayet N."/>
            <person name="Rouxel O."/>
            <person name="Jebbar M."/>
            <person name="Godfroy A."/>
        </authorList>
    </citation>
    <scope>NUCLEOTIDE SEQUENCE [LARGE SCALE GENOMIC DNA]</scope>
    <source>
        <strain evidence="8 9">NCB100</strain>
    </source>
</reference>
<name>A0A127BDP1_9EURY</name>
<dbReference type="Pfam" id="PF01978">
    <property type="entry name" value="TrmB"/>
    <property type="match status" value="1"/>
</dbReference>
<proteinExistence type="inferred from homology"/>
<dbReference type="NCBIfam" id="NF040851">
    <property type="entry name" value="tran_reg_TrmB"/>
    <property type="match status" value="1"/>
</dbReference>
<reference evidence="9" key="1">
    <citation type="submission" date="2015-02" db="EMBL/GenBank/DDBJ databases">
        <title>Pyrococcus kukulkanii sp. nov., a novel hyperthermophilic archaeon isolated from a deep-sea hydrothermal vent at the Guaymas Basin.</title>
        <authorList>
            <person name="Oger P.M."/>
            <person name="Callac N."/>
            <person name="Jebbar M."/>
            <person name="Godfroy A."/>
        </authorList>
    </citation>
    <scope>NUCLEOTIDE SEQUENCE [LARGE SCALE GENOMIC DNA]</scope>
    <source>
        <strain evidence="9">NCB100</strain>
    </source>
</reference>
<dbReference type="InterPro" id="IPR054965">
    <property type="entry name" value="tran_reg_TrmB"/>
</dbReference>
<dbReference type="SUPFAM" id="SSF56024">
    <property type="entry name" value="Phospholipase D/nuclease"/>
    <property type="match status" value="1"/>
</dbReference>
<evidence type="ECO:0000259" key="6">
    <source>
        <dbReference type="Pfam" id="PF01978"/>
    </source>
</evidence>
<dbReference type="RefSeq" id="WP_068324619.1">
    <property type="nucleotide sequence ID" value="NZ_CP010835.1"/>
</dbReference>
<evidence type="ECO:0000256" key="2">
    <source>
        <dbReference type="ARBA" id="ARBA00023015"/>
    </source>
</evidence>
<evidence type="ECO:0000313" key="8">
    <source>
        <dbReference type="EMBL" id="AMM54929.1"/>
    </source>
</evidence>
<gene>
    <name evidence="8" type="ORF">TQ32_10880</name>
</gene>
<evidence type="ECO:0000256" key="4">
    <source>
        <dbReference type="ARBA" id="ARBA00023163"/>
    </source>
</evidence>
<keyword evidence="5" id="KW-0175">Coiled coil</keyword>
<dbReference type="Gene3D" id="2.30.30.690">
    <property type="match status" value="1"/>
</dbReference>
<evidence type="ECO:0000256" key="5">
    <source>
        <dbReference type="SAM" id="Coils"/>
    </source>
</evidence>
<dbReference type="InterPro" id="IPR036388">
    <property type="entry name" value="WH-like_DNA-bd_sf"/>
</dbReference>
<dbReference type="InterPro" id="IPR051797">
    <property type="entry name" value="TrmB-like"/>
</dbReference>
<dbReference type="PANTHER" id="PTHR34293:SF1">
    <property type="entry name" value="HTH-TYPE TRANSCRIPTIONAL REGULATOR TRMBL2"/>
    <property type="match status" value="1"/>
</dbReference>
<dbReference type="Gene3D" id="3.30.870.10">
    <property type="entry name" value="Endonuclease Chain A"/>
    <property type="match status" value="1"/>
</dbReference>
<dbReference type="InterPro" id="IPR021586">
    <property type="entry name" value="Tscrpt_reg_TrmB_C"/>
</dbReference>
<comment type="similarity">
    <text evidence="1">Belongs to the transcriptional regulator TrmB family.</text>
</comment>
<dbReference type="PATRIC" id="fig|1609559.3.peg.2242"/>
<dbReference type="SUPFAM" id="SSF46785">
    <property type="entry name" value="Winged helix' DNA-binding domain"/>
    <property type="match status" value="1"/>
</dbReference>
<keyword evidence="4" id="KW-0804">Transcription</keyword>
<organism evidence="8 9">
    <name type="scientific">Pyrococcus kukulkanii</name>
    <dbReference type="NCBI Taxonomy" id="1609559"/>
    <lineage>
        <taxon>Archaea</taxon>
        <taxon>Methanobacteriati</taxon>
        <taxon>Methanobacteriota</taxon>
        <taxon>Thermococci</taxon>
        <taxon>Thermococcales</taxon>
        <taxon>Thermococcaceae</taxon>
        <taxon>Pyrococcus</taxon>
    </lineage>
</organism>
<dbReference type="GO" id="GO:0003677">
    <property type="term" value="F:DNA binding"/>
    <property type="evidence" value="ECO:0007669"/>
    <property type="project" value="UniProtKB-KW"/>
</dbReference>
<dbReference type="Proteomes" id="UP000070587">
    <property type="component" value="Chromosome"/>
</dbReference>
<evidence type="ECO:0000313" key="9">
    <source>
        <dbReference type="Proteomes" id="UP000070587"/>
    </source>
</evidence>
<feature type="domain" description="Transcription regulator TrmB C-terminal" evidence="7">
    <location>
        <begin position="113"/>
        <end position="339"/>
    </location>
</feature>
<dbReference type="InterPro" id="IPR002831">
    <property type="entry name" value="Tscrpt_reg_TrmB_N"/>
</dbReference>
<dbReference type="KEGG" id="pyc:TQ32_10880"/>
<dbReference type="InterPro" id="IPR036390">
    <property type="entry name" value="WH_DNA-bd_sf"/>
</dbReference>
<sequence length="344" mass="39443">MGLDIPPKILYALSEMGFTKYEILTYWTLLVNGPSTAKEISTLSGIPYNRVYDTISSLKLRGFVSEIDGNPKVYAAYSPRIAFFRFKKELEKVMEELERAIKDIRRKENQRPAIWRSKDLEEGLEMVRETLKSAKNEVIIVTPSEFLKQIVDDVIEVLERGTTVSLYIDKLPQDLKVKDVGNLFIRRFSKLNHLIGMADGKEVVTIQNVSFRPKRPPSFKATYPEIIFSQYSLIIEIFKESELIFENIANPHEIKFFAMFHAADFVRRYLKTSDIFARIIGKSIETKEDREILGRVVGYTLSFDSAVNNIHVETEEGVVKIGGMFAVIEDYESTDIRLTLTEGA</sequence>
<keyword evidence="2" id="KW-0805">Transcription regulation</keyword>
<feature type="coiled-coil region" evidence="5">
    <location>
        <begin position="87"/>
        <end position="137"/>
    </location>
</feature>
<keyword evidence="3" id="KW-0238">DNA-binding</keyword>
<dbReference type="OrthoDB" id="96194at2157"/>
<dbReference type="EMBL" id="CP010835">
    <property type="protein sequence ID" value="AMM54929.1"/>
    <property type="molecule type" value="Genomic_DNA"/>
</dbReference>
<protein>
    <submittedName>
        <fullName evidence="8">TrmB family transcriptional regulator</fullName>
    </submittedName>
</protein>
<evidence type="ECO:0000256" key="1">
    <source>
        <dbReference type="ARBA" id="ARBA00007287"/>
    </source>
</evidence>
<evidence type="ECO:0000256" key="3">
    <source>
        <dbReference type="ARBA" id="ARBA00023125"/>
    </source>
</evidence>